<keyword evidence="2" id="KW-0378">Hydrolase</keyword>
<dbReference type="Proteomes" id="UP001476807">
    <property type="component" value="Unassembled WGS sequence"/>
</dbReference>
<gene>
    <name evidence="2" type="ORF">ABS362_15885</name>
</gene>
<feature type="domain" description="AB hydrolase-1" evidence="1">
    <location>
        <begin position="4"/>
        <end position="107"/>
    </location>
</feature>
<evidence type="ECO:0000313" key="2">
    <source>
        <dbReference type="EMBL" id="MER2999034.1"/>
    </source>
</evidence>
<sequence length="236" mass="26099">MENLLLLHGALGAASTLEPLKHALAENYNVYTLDFAGHGGNALPDENYSIELFAQNVLDFIDQQQLEQVHIFGYSMGGYVGLYLAQQHPDHVKSVFTLATKFAWSEETAAKEVKMLNPDKIKEKVPQFAAVLDKRHTPQPWEQVMHKTAAMMQQLGKQPLLTPNALAQIQQPVQVSVGDLDNMVTLEETIAAYRSLPNARLLVLPATKHPLETIPVSRITQEITLFLANTPAAIPA</sequence>
<dbReference type="EMBL" id="JBEOKT010000017">
    <property type="protein sequence ID" value="MER2999034.1"/>
    <property type="molecule type" value="Genomic_DNA"/>
</dbReference>
<evidence type="ECO:0000259" key="1">
    <source>
        <dbReference type="Pfam" id="PF00561"/>
    </source>
</evidence>
<comment type="caution">
    <text evidence="2">The sequence shown here is derived from an EMBL/GenBank/DDBJ whole genome shotgun (WGS) entry which is preliminary data.</text>
</comment>
<accession>A0ABV1RXA0</accession>
<reference evidence="2 3" key="1">
    <citation type="submission" date="2024-06" db="EMBL/GenBank/DDBJ databases">
        <title>Pontibacter populi HYL7-15.</title>
        <authorList>
            <person name="Kim M.K."/>
        </authorList>
    </citation>
    <scope>NUCLEOTIDE SEQUENCE [LARGE SCALE GENOMIC DNA]</scope>
    <source>
        <strain evidence="2 3">HYL7-15</strain>
    </source>
</reference>
<dbReference type="PANTHER" id="PTHR43798:SF33">
    <property type="entry name" value="HYDROLASE, PUTATIVE (AFU_ORTHOLOGUE AFUA_2G14860)-RELATED"/>
    <property type="match status" value="1"/>
</dbReference>
<dbReference type="PANTHER" id="PTHR43798">
    <property type="entry name" value="MONOACYLGLYCEROL LIPASE"/>
    <property type="match status" value="1"/>
</dbReference>
<organism evidence="2 3">
    <name type="scientific">Pontibacter populi</name>
    <dbReference type="NCBI Taxonomy" id="890055"/>
    <lineage>
        <taxon>Bacteria</taxon>
        <taxon>Pseudomonadati</taxon>
        <taxon>Bacteroidota</taxon>
        <taxon>Cytophagia</taxon>
        <taxon>Cytophagales</taxon>
        <taxon>Hymenobacteraceae</taxon>
        <taxon>Pontibacter</taxon>
    </lineage>
</organism>
<dbReference type="InterPro" id="IPR050266">
    <property type="entry name" value="AB_hydrolase_sf"/>
</dbReference>
<dbReference type="GO" id="GO:0016787">
    <property type="term" value="F:hydrolase activity"/>
    <property type="evidence" value="ECO:0007669"/>
    <property type="project" value="UniProtKB-KW"/>
</dbReference>
<dbReference type="Gene3D" id="3.40.50.1820">
    <property type="entry name" value="alpha/beta hydrolase"/>
    <property type="match status" value="1"/>
</dbReference>
<dbReference type="SUPFAM" id="SSF53474">
    <property type="entry name" value="alpha/beta-Hydrolases"/>
    <property type="match status" value="1"/>
</dbReference>
<keyword evidence="3" id="KW-1185">Reference proteome</keyword>
<dbReference type="RefSeq" id="WP_350413591.1">
    <property type="nucleotide sequence ID" value="NZ_JBEOKT010000017.1"/>
</dbReference>
<protein>
    <submittedName>
        <fullName evidence="2">Alpha/beta hydrolase</fullName>
    </submittedName>
</protein>
<dbReference type="InterPro" id="IPR029058">
    <property type="entry name" value="AB_hydrolase_fold"/>
</dbReference>
<proteinExistence type="predicted"/>
<dbReference type="InterPro" id="IPR000073">
    <property type="entry name" value="AB_hydrolase_1"/>
</dbReference>
<name>A0ABV1RXA0_9BACT</name>
<evidence type="ECO:0000313" key="3">
    <source>
        <dbReference type="Proteomes" id="UP001476807"/>
    </source>
</evidence>
<dbReference type="Pfam" id="PF00561">
    <property type="entry name" value="Abhydrolase_1"/>
    <property type="match status" value="1"/>
</dbReference>